<feature type="domain" description="Peptidase S9 prolyl oligopeptidase catalytic" evidence="3">
    <location>
        <begin position="698"/>
        <end position="873"/>
    </location>
</feature>
<dbReference type="RefSeq" id="WP_091490758.1">
    <property type="nucleotide sequence ID" value="NZ_FOMH01000002.1"/>
</dbReference>
<evidence type="ECO:0000313" key="5">
    <source>
        <dbReference type="Proteomes" id="UP000199672"/>
    </source>
</evidence>
<feature type="transmembrane region" description="Helical" evidence="2">
    <location>
        <begin position="21"/>
        <end position="40"/>
    </location>
</feature>
<dbReference type="InterPro" id="IPR029058">
    <property type="entry name" value="AB_hydrolase_fold"/>
</dbReference>
<dbReference type="PANTHER" id="PTHR42776">
    <property type="entry name" value="SERINE PEPTIDASE S9 FAMILY MEMBER"/>
    <property type="match status" value="1"/>
</dbReference>
<evidence type="ECO:0000256" key="2">
    <source>
        <dbReference type="SAM" id="Phobius"/>
    </source>
</evidence>
<keyword evidence="2" id="KW-0812">Transmembrane</keyword>
<keyword evidence="1" id="KW-0378">Hydrolase</keyword>
<gene>
    <name evidence="4" type="ORF">SAMN05216297_10230</name>
</gene>
<name>A0A1I1LT51_9FLAO</name>
<dbReference type="Pfam" id="PF00326">
    <property type="entry name" value="Peptidase_S9"/>
    <property type="match status" value="1"/>
</dbReference>
<dbReference type="SUPFAM" id="SSF53474">
    <property type="entry name" value="alpha/beta-Hydrolases"/>
    <property type="match status" value="1"/>
</dbReference>
<evidence type="ECO:0000313" key="4">
    <source>
        <dbReference type="EMBL" id="SFC72640.1"/>
    </source>
</evidence>
<dbReference type="AlphaFoldDB" id="A0A1I1LT51"/>
<dbReference type="Gene3D" id="3.40.50.1820">
    <property type="entry name" value="alpha/beta hydrolase"/>
    <property type="match status" value="1"/>
</dbReference>
<evidence type="ECO:0000259" key="3">
    <source>
        <dbReference type="Pfam" id="PF00326"/>
    </source>
</evidence>
<dbReference type="Proteomes" id="UP000199672">
    <property type="component" value="Unassembled WGS sequence"/>
</dbReference>
<dbReference type="OrthoDB" id="9812921at2"/>
<evidence type="ECO:0000256" key="1">
    <source>
        <dbReference type="ARBA" id="ARBA00022801"/>
    </source>
</evidence>
<keyword evidence="5" id="KW-1185">Reference proteome</keyword>
<reference evidence="5" key="1">
    <citation type="submission" date="2016-10" db="EMBL/GenBank/DDBJ databases">
        <authorList>
            <person name="Varghese N."/>
            <person name="Submissions S."/>
        </authorList>
    </citation>
    <scope>NUCLEOTIDE SEQUENCE [LARGE SCALE GENOMIC DNA]</scope>
    <source>
        <strain evidence="5">CGMCC 1.10370</strain>
    </source>
</reference>
<organism evidence="4 5">
    <name type="scientific">Flavobacterium phragmitis</name>
    <dbReference type="NCBI Taxonomy" id="739143"/>
    <lineage>
        <taxon>Bacteria</taxon>
        <taxon>Pseudomonadati</taxon>
        <taxon>Bacteroidota</taxon>
        <taxon>Flavobacteriia</taxon>
        <taxon>Flavobacteriales</taxon>
        <taxon>Flavobacteriaceae</taxon>
        <taxon>Flavobacterium</taxon>
    </lineage>
</organism>
<dbReference type="STRING" id="739143.SAMN05216297_10230"/>
<dbReference type="SUPFAM" id="SSF82171">
    <property type="entry name" value="DPP6 N-terminal domain-like"/>
    <property type="match status" value="1"/>
</dbReference>
<keyword evidence="4" id="KW-0031">Aminopeptidase</keyword>
<dbReference type="GO" id="GO:0004252">
    <property type="term" value="F:serine-type endopeptidase activity"/>
    <property type="evidence" value="ECO:0007669"/>
    <property type="project" value="TreeGrafter"/>
</dbReference>
<dbReference type="PANTHER" id="PTHR42776:SF27">
    <property type="entry name" value="DIPEPTIDYL PEPTIDASE FAMILY MEMBER 6"/>
    <property type="match status" value="1"/>
</dbReference>
<keyword evidence="4" id="KW-0645">Protease</keyword>
<sequence>MIAYYNYKNFFCTFLQQTLTVAGFLFFLFILPLVACPLWGQEGQKENLLPKDYDKWGRLLLEKISPDERWISYKMIYENASDTLFVRGIGDNKIYSFTGAKKSAFTTGGFICLTDGNLHLLDLAKGKSEIIRSVKQFGYLKSSDLILVLKSETEKKQTLLIRNLEGRLVDSISNVISFSVSPDESKMIYTEADGDRKILMLMDLKRNYKKKNVYESTSSFTNFAWSKNSKAFAFKSRPKGELKCSLHYGLADLNKLYTITSDRLDFDQEAFITDEQVRNLSIADDGSRVFFNYKSVDSENTPSSSDVEIWNGNDKLVYLEKKVMGEFKASAKTAVWNPFSNKAFPLSTSELPKLILNGDQKYALLYDPKAYEPQWEMDSPIDLFLIDTHSGEKKICVEKQSAELGTTVVSPSGKYVAYFKGKNWWIYNIKADTHTDITKNINSSFSGKVEQLVPESVYRIAGWSLQDKEILIYDEFDIWAVRCDGSSYRRLTNGREKKIKFSIPELLNFPLLRYADNVPVTYNYDIEKELLLRAEGYDGMTGWFKWNPRSGEEKVIYKNRFNDQLYYNPENQKLIFTEQDYNVAPRIVLRSKEGSESLIFQSNPQQSGFLWGHSQMIYYKNTNGRELRGVLIFPAHYNADKKYPMIVHVYEELHGRIHKYVNPSLLNSTGFNHTAASLEGYFVFLPDVIAEHGKPGAAITDCIKAAIGKVIEMNVIDPKRIGLIGHSFGGYESSYLITQTDLFAAAVSGNGISDLGTMSLSVSRSSGKPDMWRFEKDIWMLGKTLVEAPKLYQLNSAVYNADKVKTPLLLWAGKEDRQVDMRQSMEYYLALRRLGKKTIMLQYPEEDHVLFNKQNQMDLSRRIMQWFNYYLKDDFSADWIKKGTE</sequence>
<keyword evidence="2" id="KW-1133">Transmembrane helix</keyword>
<dbReference type="GO" id="GO:0006508">
    <property type="term" value="P:proteolysis"/>
    <property type="evidence" value="ECO:0007669"/>
    <property type="project" value="InterPro"/>
</dbReference>
<proteinExistence type="predicted"/>
<protein>
    <submittedName>
        <fullName evidence="4">Dipeptidyl aminopeptidase/acylaminoacyl peptidase</fullName>
    </submittedName>
</protein>
<keyword evidence="2" id="KW-0472">Membrane</keyword>
<dbReference type="EMBL" id="FOMH01000002">
    <property type="protein sequence ID" value="SFC72640.1"/>
    <property type="molecule type" value="Genomic_DNA"/>
</dbReference>
<dbReference type="InterPro" id="IPR001375">
    <property type="entry name" value="Peptidase_S9_cat"/>
</dbReference>
<accession>A0A1I1LT51</accession>
<dbReference type="Gene3D" id="2.120.10.30">
    <property type="entry name" value="TolB, C-terminal domain"/>
    <property type="match status" value="1"/>
</dbReference>
<dbReference type="GO" id="GO:0004177">
    <property type="term" value="F:aminopeptidase activity"/>
    <property type="evidence" value="ECO:0007669"/>
    <property type="project" value="UniProtKB-KW"/>
</dbReference>
<dbReference type="InterPro" id="IPR011042">
    <property type="entry name" value="6-blade_b-propeller_TolB-like"/>
</dbReference>